<dbReference type="Gene3D" id="1.10.10.10">
    <property type="entry name" value="Winged helix-like DNA-binding domain superfamily/Winged helix DNA-binding domain"/>
    <property type="match status" value="1"/>
</dbReference>
<evidence type="ECO:0000313" key="8">
    <source>
        <dbReference type="Proteomes" id="UP000075418"/>
    </source>
</evidence>
<dbReference type="SUPFAM" id="SSF46785">
    <property type="entry name" value="Winged helix' DNA-binding domain"/>
    <property type="match status" value="1"/>
</dbReference>
<evidence type="ECO:0000256" key="3">
    <source>
        <dbReference type="ARBA" id="ARBA00023125"/>
    </source>
</evidence>
<dbReference type="GO" id="GO:0003677">
    <property type="term" value="F:DNA binding"/>
    <property type="evidence" value="ECO:0007669"/>
    <property type="project" value="UniProtKB-KW"/>
</dbReference>
<protein>
    <submittedName>
        <fullName evidence="6">Transcriptional regulator</fullName>
    </submittedName>
</protein>
<evidence type="ECO:0000313" key="6">
    <source>
        <dbReference type="EMBL" id="KYH14092.1"/>
    </source>
</evidence>
<keyword evidence="4" id="KW-0804">Transcription</keyword>
<accession>A0A151A418</accession>
<dbReference type="InterPro" id="IPR050950">
    <property type="entry name" value="HTH-type_LysR_regulators"/>
</dbReference>
<dbReference type="Gene3D" id="3.40.190.290">
    <property type="match status" value="1"/>
</dbReference>
<dbReference type="AlphaFoldDB" id="A0A151A418"/>
<evidence type="ECO:0000256" key="2">
    <source>
        <dbReference type="ARBA" id="ARBA00023015"/>
    </source>
</evidence>
<evidence type="ECO:0000256" key="4">
    <source>
        <dbReference type="ARBA" id="ARBA00023163"/>
    </source>
</evidence>
<comment type="caution">
    <text evidence="6">The sequence shown here is derived from an EMBL/GenBank/DDBJ whole genome shotgun (WGS) entry which is preliminary data.</text>
</comment>
<gene>
    <name evidence="6" type="ORF">A0131_04670</name>
    <name evidence="7" type="ORF">A0131_11500</name>
</gene>
<dbReference type="PRINTS" id="PR00039">
    <property type="entry name" value="HTHLYSR"/>
</dbReference>
<dbReference type="InterPro" id="IPR000847">
    <property type="entry name" value="LysR_HTH_N"/>
</dbReference>
<keyword evidence="2" id="KW-0805">Transcription regulation</keyword>
<dbReference type="Pfam" id="PF03466">
    <property type="entry name" value="LysR_substrate"/>
    <property type="match status" value="1"/>
</dbReference>
<dbReference type="GO" id="GO:0003700">
    <property type="term" value="F:DNA-binding transcription factor activity"/>
    <property type="evidence" value="ECO:0007669"/>
    <property type="project" value="InterPro"/>
</dbReference>
<evidence type="ECO:0000259" key="5">
    <source>
        <dbReference type="PROSITE" id="PS50931"/>
    </source>
</evidence>
<keyword evidence="3" id="KW-0238">DNA-binding</keyword>
<dbReference type="EMBL" id="LUGM01000001">
    <property type="protein sequence ID" value="KYH15685.1"/>
    <property type="molecule type" value="Genomic_DNA"/>
</dbReference>
<name>A0A151A418_9STAP</name>
<dbReference type="Proteomes" id="UP000075418">
    <property type="component" value="Unassembled WGS sequence"/>
</dbReference>
<feature type="domain" description="HTH lysR-type" evidence="5">
    <location>
        <begin position="1"/>
        <end position="59"/>
    </location>
</feature>
<dbReference type="InterPro" id="IPR036390">
    <property type="entry name" value="WH_DNA-bd_sf"/>
</dbReference>
<dbReference type="Pfam" id="PF00126">
    <property type="entry name" value="HTH_1"/>
    <property type="match status" value="1"/>
</dbReference>
<evidence type="ECO:0000313" key="7">
    <source>
        <dbReference type="EMBL" id="KYH15685.1"/>
    </source>
</evidence>
<dbReference type="InterPro" id="IPR005119">
    <property type="entry name" value="LysR_subst-bd"/>
</dbReference>
<proteinExistence type="inferred from homology"/>
<dbReference type="SUPFAM" id="SSF53850">
    <property type="entry name" value="Periplasmic binding protein-like II"/>
    <property type="match status" value="1"/>
</dbReference>
<evidence type="ECO:0000256" key="1">
    <source>
        <dbReference type="ARBA" id="ARBA00009437"/>
    </source>
</evidence>
<dbReference type="PANTHER" id="PTHR30419">
    <property type="entry name" value="HTH-TYPE TRANSCRIPTIONAL REGULATOR YBHD"/>
    <property type="match status" value="1"/>
</dbReference>
<dbReference type="InterPro" id="IPR036388">
    <property type="entry name" value="WH-like_DNA-bd_sf"/>
</dbReference>
<reference evidence="6 8" key="1">
    <citation type="submission" date="2016-02" db="EMBL/GenBank/DDBJ databases">
        <title>Draft genome sequence of hydrocarbon degrading Staphylococcus saprophyticus Strain CNV2, isolated from crude-oil contaminated soil from Noonmati Oil Refinery, Guwahati, Assam, India.</title>
        <authorList>
            <person name="Mukherjee A."/>
            <person name="Chettri B."/>
            <person name="Langpoklakpam J."/>
            <person name="Singh A.K."/>
            <person name="Chattopadhyay D.J."/>
        </authorList>
    </citation>
    <scope>NUCLEOTIDE SEQUENCE [LARGE SCALE GENOMIC DNA]</scope>
    <source>
        <strain evidence="6 8">CNV2</strain>
    </source>
</reference>
<dbReference type="CDD" id="cd05466">
    <property type="entry name" value="PBP2_LTTR_substrate"/>
    <property type="match status" value="1"/>
</dbReference>
<dbReference type="EMBL" id="LUGM01000002">
    <property type="protein sequence ID" value="KYH14092.1"/>
    <property type="molecule type" value="Genomic_DNA"/>
</dbReference>
<organism evidence="6 8">
    <name type="scientific">Staphylococcus kloosii</name>
    <dbReference type="NCBI Taxonomy" id="29384"/>
    <lineage>
        <taxon>Bacteria</taxon>
        <taxon>Bacillati</taxon>
        <taxon>Bacillota</taxon>
        <taxon>Bacilli</taxon>
        <taxon>Bacillales</taxon>
        <taxon>Staphylococcaceae</taxon>
        <taxon>Staphylococcus</taxon>
    </lineage>
</organism>
<sequence length="304" mass="34765">MTNMNGARYLAAIKQYGNISHAAKALYISQPYLSKFIKELEQDIGIILVNRNTSPLTLTYAGERYLHYMKQIADIYKNMENEIQTLSNLKKGQLYIGVNPILATHTLYNILPKFTKRYPGVEIKLVEESAHRIEQLLVDNKVDIALTILPLYQENIAYDVLYTEKIYMALPPNHSLTYKSDKALLDSTTIFEYINNAKFILLKPEMALRKVTDQILKDYDIQPNITMETLSVENALKLANEGLGITFVPESVKNKNEHNNCKYIALDSFKYYNQVVIAYGKDDKTQLSEAAKALLSMAQNNYNQ</sequence>
<dbReference type="RefSeq" id="WP_061853435.1">
    <property type="nucleotide sequence ID" value="NZ_LUGM01000001.1"/>
</dbReference>
<dbReference type="GO" id="GO:0005829">
    <property type="term" value="C:cytosol"/>
    <property type="evidence" value="ECO:0007669"/>
    <property type="project" value="TreeGrafter"/>
</dbReference>
<dbReference type="PROSITE" id="PS50931">
    <property type="entry name" value="HTH_LYSR"/>
    <property type="match status" value="1"/>
</dbReference>
<comment type="similarity">
    <text evidence="1">Belongs to the LysR transcriptional regulatory family.</text>
</comment>